<accession>A0A4R2B3Y8</accession>
<sequence length="87" mass="9793">MDYNGQMKNRVKRIEGQLRGILRMMEEGKECKDVITQLSAARSAIDRSIGLVVSSNLVECVRNTEAQGEQQTDELVKEAVNLLIKSR</sequence>
<keyword evidence="1" id="KW-0238">DNA-binding</keyword>
<organism evidence="1 2">
    <name type="scientific">Mesobacillus foraminis</name>
    <dbReference type="NCBI Taxonomy" id="279826"/>
    <lineage>
        <taxon>Bacteria</taxon>
        <taxon>Bacillati</taxon>
        <taxon>Bacillota</taxon>
        <taxon>Bacilli</taxon>
        <taxon>Bacillales</taxon>
        <taxon>Bacillaceae</taxon>
        <taxon>Mesobacillus</taxon>
    </lineage>
</organism>
<dbReference type="RefSeq" id="WP_132011218.1">
    <property type="nucleotide sequence ID" value="NZ_JABUHM010000016.1"/>
</dbReference>
<reference evidence="1 2" key="1">
    <citation type="journal article" date="2015" name="Stand. Genomic Sci.">
        <title>Genomic Encyclopedia of Bacterial and Archaeal Type Strains, Phase III: the genomes of soil and plant-associated and newly described type strains.</title>
        <authorList>
            <person name="Whitman W.B."/>
            <person name="Woyke T."/>
            <person name="Klenk H.P."/>
            <person name="Zhou Y."/>
            <person name="Lilburn T.G."/>
            <person name="Beck B.J."/>
            <person name="De Vos P."/>
            <person name="Vandamme P."/>
            <person name="Eisen J.A."/>
            <person name="Garrity G."/>
            <person name="Hugenholtz P."/>
            <person name="Kyrpides N.C."/>
        </authorList>
    </citation>
    <scope>NUCLEOTIDE SEQUENCE [LARGE SCALE GENOMIC DNA]</scope>
    <source>
        <strain evidence="1 2">CV53</strain>
    </source>
</reference>
<protein>
    <submittedName>
        <fullName evidence="1">DNA-binding FrmR family transcriptional regulator</fullName>
    </submittedName>
</protein>
<dbReference type="GO" id="GO:0045892">
    <property type="term" value="P:negative regulation of DNA-templated transcription"/>
    <property type="evidence" value="ECO:0007669"/>
    <property type="project" value="UniProtKB-ARBA"/>
</dbReference>
<dbReference type="GO" id="GO:0046872">
    <property type="term" value="F:metal ion binding"/>
    <property type="evidence" value="ECO:0007669"/>
    <property type="project" value="InterPro"/>
</dbReference>
<dbReference type="GO" id="GO:0003677">
    <property type="term" value="F:DNA binding"/>
    <property type="evidence" value="ECO:0007669"/>
    <property type="project" value="UniProtKB-KW"/>
</dbReference>
<proteinExistence type="predicted"/>
<evidence type="ECO:0000313" key="2">
    <source>
        <dbReference type="Proteomes" id="UP000295689"/>
    </source>
</evidence>
<dbReference type="Proteomes" id="UP000295689">
    <property type="component" value="Unassembled WGS sequence"/>
</dbReference>
<comment type="caution">
    <text evidence="1">The sequence shown here is derived from an EMBL/GenBank/DDBJ whole genome shotgun (WGS) entry which is preliminary data.</text>
</comment>
<keyword evidence="2" id="KW-1185">Reference proteome</keyword>
<dbReference type="InterPro" id="IPR003735">
    <property type="entry name" value="Metal_Tscrpt_repr"/>
</dbReference>
<name>A0A4R2B3Y8_9BACI</name>
<dbReference type="Gene3D" id="1.20.58.1000">
    <property type="entry name" value="Metal-sensitive repressor, helix protomer"/>
    <property type="match status" value="1"/>
</dbReference>
<evidence type="ECO:0000313" key="1">
    <source>
        <dbReference type="EMBL" id="TCN19899.1"/>
    </source>
</evidence>
<dbReference type="EMBL" id="SLVV01000015">
    <property type="protein sequence ID" value="TCN19899.1"/>
    <property type="molecule type" value="Genomic_DNA"/>
</dbReference>
<gene>
    <name evidence="1" type="ORF">EV146_11569</name>
</gene>
<dbReference type="CDD" id="cd10155">
    <property type="entry name" value="BsYrkD-like_DUF156"/>
    <property type="match status" value="1"/>
</dbReference>
<dbReference type="Pfam" id="PF02583">
    <property type="entry name" value="Trns_repr_metal"/>
    <property type="match status" value="1"/>
</dbReference>
<dbReference type="PANTHER" id="PTHR33677:SF5">
    <property type="entry name" value="TRANSCRIPTIONAL REPRESSOR FRMR"/>
    <property type="match status" value="1"/>
</dbReference>
<dbReference type="PANTHER" id="PTHR33677">
    <property type="entry name" value="TRANSCRIPTIONAL REPRESSOR FRMR-RELATED"/>
    <property type="match status" value="1"/>
</dbReference>
<dbReference type="InterPro" id="IPR038390">
    <property type="entry name" value="Metal_Tscrpt_repr_sf"/>
</dbReference>
<dbReference type="AlphaFoldDB" id="A0A4R2B3Y8"/>